<organism evidence="2 3">
    <name type="scientific">Rhodovarius crocodyli</name>
    <dbReference type="NCBI Taxonomy" id="1979269"/>
    <lineage>
        <taxon>Bacteria</taxon>
        <taxon>Pseudomonadati</taxon>
        <taxon>Pseudomonadota</taxon>
        <taxon>Alphaproteobacteria</taxon>
        <taxon>Acetobacterales</taxon>
        <taxon>Roseomonadaceae</taxon>
        <taxon>Rhodovarius</taxon>
    </lineage>
</organism>
<evidence type="ECO:0000313" key="2">
    <source>
        <dbReference type="EMBL" id="RVT91465.1"/>
    </source>
</evidence>
<dbReference type="AlphaFoldDB" id="A0A437M1M7"/>
<evidence type="ECO:0000313" key="3">
    <source>
        <dbReference type="Proteomes" id="UP000282957"/>
    </source>
</evidence>
<proteinExistence type="predicted"/>
<dbReference type="EMBL" id="SACL01000011">
    <property type="protein sequence ID" value="RVT91465.1"/>
    <property type="molecule type" value="Genomic_DNA"/>
</dbReference>
<protein>
    <submittedName>
        <fullName evidence="2">Uncharacterized protein</fullName>
    </submittedName>
</protein>
<sequence length="95" mass="9556">MSASAMAADIRLVPDGRQGNAPLHVDSTEAGGIPNIHRPETARDSAVRNGPASLGGGAQEPGVAYAGPGQGTLGHSHTPQVADNDAGRPILNYGH</sequence>
<comment type="caution">
    <text evidence="2">The sequence shown here is derived from an EMBL/GenBank/DDBJ whole genome shotgun (WGS) entry which is preliminary data.</text>
</comment>
<gene>
    <name evidence="2" type="ORF">EOD42_22690</name>
</gene>
<dbReference type="OrthoDB" id="9880327at2"/>
<dbReference type="RefSeq" id="WP_127789883.1">
    <property type="nucleotide sequence ID" value="NZ_SACL01000011.1"/>
</dbReference>
<feature type="region of interest" description="Disordered" evidence="1">
    <location>
        <begin position="1"/>
        <end position="95"/>
    </location>
</feature>
<name>A0A437M1M7_9PROT</name>
<feature type="compositionally biased region" description="Basic and acidic residues" evidence="1">
    <location>
        <begin position="37"/>
        <end position="46"/>
    </location>
</feature>
<reference evidence="2 3" key="1">
    <citation type="submission" date="2019-01" db="EMBL/GenBank/DDBJ databases">
        <authorList>
            <person name="Chen W.-M."/>
        </authorList>
    </citation>
    <scope>NUCLEOTIDE SEQUENCE [LARGE SCALE GENOMIC DNA]</scope>
    <source>
        <strain evidence="2 3">CCP-6</strain>
    </source>
</reference>
<accession>A0A437M1M7</accession>
<dbReference type="Proteomes" id="UP000282957">
    <property type="component" value="Unassembled WGS sequence"/>
</dbReference>
<evidence type="ECO:0000256" key="1">
    <source>
        <dbReference type="SAM" id="MobiDB-lite"/>
    </source>
</evidence>
<keyword evidence="3" id="KW-1185">Reference proteome</keyword>